<evidence type="ECO:0000259" key="1">
    <source>
        <dbReference type="Pfam" id="PF05043"/>
    </source>
</evidence>
<sequence length="500" mass="59500">MNRLFRKNDAIKMKMFYFILSGNERMRAVDQVENDLGLTYYMVDYSFKELNQDLIDIYKETGGELCQLQKVGNRYYQITGIVETVVSRLFWFYGARSKLFILLNNIFTSQKFTPSKHSQDNFLSSASVYIAKNELRDFLLDYNIQLSNAYRLVGDEFSIRQLLFSIYFGIYKEFEYPFKKQVEVESTIFLETVINDFNIELTSGDRSKLLLYLSVLFIRLQSKNIMQTEEAYFYPSSKQSATANYLQKRFKLNDETSNIELQNIQWFLEAEKLLPFCSTLFCYETEKETVELANLFIKNLTNQDIETENDHPMETMLSSRVQEIFRYLILCSSKRVDHLFYLRQADVYFFYPTHYYLCKNFLEKHYFKESRSSLHSVNYKFLLLNFLTSITNLFEVSHLRYRIKVKLDFISGKLYQDEIENLIKHMIDLPISITFKQSEADLIITDRYHKHKKSNQVINWTYPATIHDWSHLTNAIIHFLNSKISDEGEKNFFLSTKQSD</sequence>
<accession>R3TPK1</accession>
<dbReference type="PATRIC" id="fig|1158610.3.peg.1944"/>
<dbReference type="OrthoDB" id="2172609at2"/>
<evidence type="ECO:0000313" key="2">
    <source>
        <dbReference type="EMBL" id="EOL42973.1"/>
    </source>
</evidence>
<dbReference type="eggNOG" id="COG3711">
    <property type="taxonomic scope" value="Bacteria"/>
</dbReference>
<dbReference type="STRING" id="154621.RV11_GL003208"/>
<dbReference type="AlphaFoldDB" id="R3TPK1"/>
<comment type="caution">
    <text evidence="2">The sequence shown here is derived from an EMBL/GenBank/DDBJ whole genome shotgun (WGS) entry which is preliminary data.</text>
</comment>
<dbReference type="Pfam" id="PF05043">
    <property type="entry name" value="Mga"/>
    <property type="match status" value="1"/>
</dbReference>
<keyword evidence="3" id="KW-1185">Reference proteome</keyword>
<organism evidence="2 3">
    <name type="scientific">Enterococcus phoeniculicola ATCC BAA-412</name>
    <dbReference type="NCBI Taxonomy" id="1158610"/>
    <lineage>
        <taxon>Bacteria</taxon>
        <taxon>Bacillati</taxon>
        <taxon>Bacillota</taxon>
        <taxon>Bacilli</taxon>
        <taxon>Lactobacillales</taxon>
        <taxon>Enterococcaceae</taxon>
        <taxon>Enterococcus</taxon>
    </lineage>
</organism>
<name>R3TPK1_9ENTE</name>
<dbReference type="RefSeq" id="WP_010768612.1">
    <property type="nucleotide sequence ID" value="NZ_ASWE01000002.1"/>
</dbReference>
<dbReference type="InterPro" id="IPR007737">
    <property type="entry name" value="Mga_HTH"/>
</dbReference>
<reference evidence="2 3" key="1">
    <citation type="submission" date="2013-02" db="EMBL/GenBank/DDBJ databases">
        <title>The Genome Sequence of Enterococcus phoeniculicola BAA-412.</title>
        <authorList>
            <consortium name="The Broad Institute Genome Sequencing Platform"/>
            <consortium name="The Broad Institute Genome Sequencing Center for Infectious Disease"/>
            <person name="Earl A.M."/>
            <person name="Gilmore M.S."/>
            <person name="Lebreton F."/>
            <person name="Walker B."/>
            <person name="Young S.K."/>
            <person name="Zeng Q."/>
            <person name="Gargeya S."/>
            <person name="Fitzgerald M."/>
            <person name="Haas B."/>
            <person name="Abouelleil A."/>
            <person name="Alvarado L."/>
            <person name="Arachchi H.M."/>
            <person name="Berlin A.M."/>
            <person name="Chapman S.B."/>
            <person name="Dewar J."/>
            <person name="Goldberg J."/>
            <person name="Griggs A."/>
            <person name="Gujja S."/>
            <person name="Hansen M."/>
            <person name="Howarth C."/>
            <person name="Imamovic A."/>
            <person name="Larimer J."/>
            <person name="McCowan C."/>
            <person name="Murphy C."/>
            <person name="Neiman D."/>
            <person name="Pearson M."/>
            <person name="Priest M."/>
            <person name="Roberts A."/>
            <person name="Saif S."/>
            <person name="Shea T."/>
            <person name="Sisk P."/>
            <person name="Sykes S."/>
            <person name="Wortman J."/>
            <person name="Nusbaum C."/>
            <person name="Birren B."/>
        </authorList>
    </citation>
    <scope>NUCLEOTIDE SEQUENCE [LARGE SCALE GENOMIC DNA]</scope>
    <source>
        <strain evidence="2 3">ATCC BAA-412</strain>
    </source>
</reference>
<evidence type="ECO:0000313" key="3">
    <source>
        <dbReference type="Proteomes" id="UP000013785"/>
    </source>
</evidence>
<dbReference type="Proteomes" id="UP000013785">
    <property type="component" value="Unassembled WGS sequence"/>
</dbReference>
<proteinExistence type="predicted"/>
<dbReference type="EMBL" id="AJAT01000016">
    <property type="protein sequence ID" value="EOL42973.1"/>
    <property type="molecule type" value="Genomic_DNA"/>
</dbReference>
<gene>
    <name evidence="2" type="ORF">UC3_01950</name>
</gene>
<protein>
    <recommendedName>
        <fullName evidence="1">Mga helix-turn-helix domain-containing protein</fullName>
    </recommendedName>
</protein>
<dbReference type="HOGENOM" id="CLU_544847_0_0_9"/>
<feature type="domain" description="Mga helix-turn-helix" evidence="1">
    <location>
        <begin position="95"/>
        <end position="166"/>
    </location>
</feature>